<feature type="chain" id="PRO_5021855784" evidence="1">
    <location>
        <begin position="20"/>
        <end position="125"/>
    </location>
</feature>
<dbReference type="Proteomes" id="UP000321827">
    <property type="component" value="Unassembled WGS sequence"/>
</dbReference>
<feature type="signal peptide" evidence="1">
    <location>
        <begin position="1"/>
        <end position="19"/>
    </location>
</feature>
<proteinExistence type="predicted"/>
<dbReference type="PANTHER" id="PTHR43031:SF18">
    <property type="entry name" value="RHODANESE-RELATED SULFURTRANSFERASES"/>
    <property type="match status" value="1"/>
</dbReference>
<dbReference type="RefSeq" id="WP_147147702.1">
    <property type="nucleotide sequence ID" value="NZ_BJXN01000010.1"/>
</dbReference>
<evidence type="ECO:0000313" key="3">
    <source>
        <dbReference type="EMBL" id="GEM90185.1"/>
    </source>
</evidence>
<dbReference type="AlphaFoldDB" id="A0A511RKN8"/>
<dbReference type="SMART" id="SM00450">
    <property type="entry name" value="RHOD"/>
    <property type="match status" value="1"/>
</dbReference>
<dbReference type="SUPFAM" id="SSF52821">
    <property type="entry name" value="Rhodanese/Cell cycle control phosphatase"/>
    <property type="match status" value="1"/>
</dbReference>
<evidence type="ECO:0000313" key="4">
    <source>
        <dbReference type="Proteomes" id="UP000321827"/>
    </source>
</evidence>
<dbReference type="GO" id="GO:0016740">
    <property type="term" value="F:transferase activity"/>
    <property type="evidence" value="ECO:0007669"/>
    <property type="project" value="UniProtKB-KW"/>
</dbReference>
<dbReference type="InterPro" id="IPR036873">
    <property type="entry name" value="Rhodanese-like_dom_sf"/>
</dbReference>
<comment type="caution">
    <text evidence="3">The sequence shown here is derived from an EMBL/GenBank/DDBJ whole genome shotgun (WGS) entry which is preliminary data.</text>
</comment>
<dbReference type="FunFam" id="3.40.250.10:FF:000049">
    <property type="entry name" value="Phage shock protein E"/>
    <property type="match status" value="1"/>
</dbReference>
<accession>A0A511RKN8</accession>
<name>A0A511RKN8_9DEIN</name>
<dbReference type="CDD" id="cd00158">
    <property type="entry name" value="RHOD"/>
    <property type="match status" value="1"/>
</dbReference>
<protein>
    <submittedName>
        <fullName evidence="3">Sulfurtransferase</fullName>
    </submittedName>
</protein>
<dbReference type="OrthoDB" id="9800872at2"/>
<dbReference type="InterPro" id="IPR001763">
    <property type="entry name" value="Rhodanese-like_dom"/>
</dbReference>
<evidence type="ECO:0000256" key="1">
    <source>
        <dbReference type="SAM" id="SignalP"/>
    </source>
</evidence>
<feature type="domain" description="Rhodanese" evidence="2">
    <location>
        <begin position="37"/>
        <end position="125"/>
    </location>
</feature>
<keyword evidence="1" id="KW-0732">Signal</keyword>
<dbReference type="Gene3D" id="3.40.250.10">
    <property type="entry name" value="Rhodanese-like domain"/>
    <property type="match status" value="1"/>
</dbReference>
<dbReference type="PROSITE" id="PS50206">
    <property type="entry name" value="RHODANESE_3"/>
    <property type="match status" value="1"/>
</dbReference>
<gene>
    <name evidence="3" type="ORF">ODE01S_16190</name>
</gene>
<reference evidence="3 4" key="1">
    <citation type="submission" date="2019-07" db="EMBL/GenBank/DDBJ databases">
        <title>Whole genome shotgun sequence of Oceanithermus desulfurans NBRC 100063.</title>
        <authorList>
            <person name="Hosoyama A."/>
            <person name="Uohara A."/>
            <person name="Ohji S."/>
            <person name="Ichikawa N."/>
        </authorList>
    </citation>
    <scope>NUCLEOTIDE SEQUENCE [LARGE SCALE GENOMIC DNA]</scope>
    <source>
        <strain evidence="3 4">NBRC 100063</strain>
    </source>
</reference>
<keyword evidence="3" id="KW-0808">Transferase</keyword>
<organism evidence="3 4">
    <name type="scientific">Oceanithermus desulfurans NBRC 100063</name>
    <dbReference type="NCBI Taxonomy" id="1227550"/>
    <lineage>
        <taxon>Bacteria</taxon>
        <taxon>Thermotogati</taxon>
        <taxon>Deinococcota</taxon>
        <taxon>Deinococci</taxon>
        <taxon>Thermales</taxon>
        <taxon>Thermaceae</taxon>
        <taxon>Oceanithermus</taxon>
    </lineage>
</organism>
<dbReference type="EMBL" id="BJXN01000010">
    <property type="protein sequence ID" value="GEM90185.1"/>
    <property type="molecule type" value="Genomic_DNA"/>
</dbReference>
<dbReference type="PANTHER" id="PTHR43031">
    <property type="entry name" value="FAD-DEPENDENT OXIDOREDUCTASE"/>
    <property type="match status" value="1"/>
</dbReference>
<dbReference type="Pfam" id="PF00581">
    <property type="entry name" value="Rhodanese"/>
    <property type="match status" value="1"/>
</dbReference>
<dbReference type="InterPro" id="IPR050229">
    <property type="entry name" value="GlpE_sulfurtransferase"/>
</dbReference>
<evidence type="ECO:0000259" key="2">
    <source>
        <dbReference type="PROSITE" id="PS50206"/>
    </source>
</evidence>
<dbReference type="PROSITE" id="PS51257">
    <property type="entry name" value="PROKAR_LIPOPROTEIN"/>
    <property type="match status" value="1"/>
</dbReference>
<sequence length="125" mass="14226">MRKWTVLWGILLLVLAACAPKGSYTNVTADDLYAQLGRPDVLIVDVRTPAEYAEGHIAGAVNRPLQTIESWYKELPKDKPVYLYCRSGNRSQQAAEFLKKKGFRNIYNEQGGILAWLQRNYPVVR</sequence>